<dbReference type="InterPro" id="IPR010323">
    <property type="entry name" value="DUF924"/>
</dbReference>
<keyword evidence="2" id="KW-1185">Reference proteome</keyword>
<protein>
    <submittedName>
        <fullName evidence="1">DUF924 domain-containing protein</fullName>
    </submittedName>
</protein>
<dbReference type="Gene3D" id="1.20.58.320">
    <property type="entry name" value="TPR-like"/>
    <property type="match status" value="1"/>
</dbReference>
<evidence type="ECO:0000313" key="2">
    <source>
        <dbReference type="Proteomes" id="UP000617041"/>
    </source>
</evidence>
<reference evidence="1" key="1">
    <citation type="submission" date="2020-12" db="EMBL/GenBank/DDBJ databases">
        <title>Ramlibacter sp. nov., isolated from a freshwater alga, Cryptomonas.</title>
        <authorList>
            <person name="Kim H.M."/>
            <person name="Jeon C.O."/>
        </authorList>
    </citation>
    <scope>NUCLEOTIDE SEQUENCE</scope>
    <source>
        <strain evidence="1">CrO1</strain>
    </source>
</reference>
<dbReference type="Proteomes" id="UP000617041">
    <property type="component" value="Unassembled WGS sequence"/>
</dbReference>
<name>A0A934Q1X4_9BURK</name>
<dbReference type="EMBL" id="JAEDAO010000001">
    <property type="protein sequence ID" value="MBK0393273.1"/>
    <property type="molecule type" value="Genomic_DNA"/>
</dbReference>
<gene>
    <name evidence="1" type="ORF">I8E28_11785</name>
</gene>
<comment type="caution">
    <text evidence="1">The sequence shown here is derived from an EMBL/GenBank/DDBJ whole genome shotgun (WGS) entry which is preliminary data.</text>
</comment>
<dbReference type="InterPro" id="IPR011990">
    <property type="entry name" value="TPR-like_helical_dom_sf"/>
</dbReference>
<dbReference type="Pfam" id="PF06041">
    <property type="entry name" value="DUF924"/>
    <property type="match status" value="1"/>
</dbReference>
<dbReference type="RefSeq" id="WP_200788252.1">
    <property type="nucleotide sequence ID" value="NZ_JAEDAO010000001.1"/>
</dbReference>
<evidence type="ECO:0000313" key="1">
    <source>
        <dbReference type="EMBL" id="MBK0393273.1"/>
    </source>
</evidence>
<dbReference type="Gene3D" id="1.25.40.10">
    <property type="entry name" value="Tetratricopeptide repeat domain"/>
    <property type="match status" value="1"/>
</dbReference>
<dbReference type="SUPFAM" id="SSF48452">
    <property type="entry name" value="TPR-like"/>
    <property type="match status" value="1"/>
</dbReference>
<accession>A0A934Q1X4</accession>
<sequence length="181" mass="20422">MTPLPSPDDLLRFWTDAGPKKWFRKDDAFDADCRDRFLALHERAARGELGAWARSAEGALGLVLLLDQVPRNAFRGSARSYATDPLARVVAQQAIRRGFKQQVAGPLRNFFCLPFMHSEWLPDQELALQLTRGLGEEAPKFARIHHEIIQRFGRFPHRNAVLGRRTTPAEQAFLDEGGFAG</sequence>
<organism evidence="1 2">
    <name type="scientific">Ramlibacter algicola</name>
    <dbReference type="NCBI Taxonomy" id="2795217"/>
    <lineage>
        <taxon>Bacteria</taxon>
        <taxon>Pseudomonadati</taxon>
        <taxon>Pseudomonadota</taxon>
        <taxon>Betaproteobacteria</taxon>
        <taxon>Burkholderiales</taxon>
        <taxon>Comamonadaceae</taxon>
        <taxon>Ramlibacter</taxon>
    </lineage>
</organism>
<dbReference type="AlphaFoldDB" id="A0A934Q1X4"/>
<proteinExistence type="predicted"/>